<evidence type="ECO:0000313" key="4">
    <source>
        <dbReference type="Proteomes" id="UP000246018"/>
    </source>
</evidence>
<accession>A0A2T8F771</accession>
<gene>
    <name evidence="3" type="ORF">DDE18_16260</name>
</gene>
<evidence type="ECO:0000256" key="2">
    <source>
        <dbReference type="SAM" id="SignalP"/>
    </source>
</evidence>
<evidence type="ECO:0000313" key="3">
    <source>
        <dbReference type="EMBL" id="PVG81562.1"/>
    </source>
</evidence>
<dbReference type="Gene3D" id="2.60.40.10">
    <property type="entry name" value="Immunoglobulins"/>
    <property type="match status" value="3"/>
</dbReference>
<dbReference type="InterPro" id="IPR013783">
    <property type="entry name" value="Ig-like_fold"/>
</dbReference>
<feature type="chain" id="PRO_5015395820" evidence="2">
    <location>
        <begin position="20"/>
        <end position="600"/>
    </location>
</feature>
<dbReference type="AlphaFoldDB" id="A0A2T8F771"/>
<dbReference type="Proteomes" id="UP000246018">
    <property type="component" value="Unassembled WGS sequence"/>
</dbReference>
<reference evidence="3 4" key="1">
    <citation type="submission" date="2018-04" db="EMBL/GenBank/DDBJ databases">
        <title>Genome of Nocardioides gansuensis WSJ-1.</title>
        <authorList>
            <person name="Wu S."/>
            <person name="Wang G."/>
        </authorList>
    </citation>
    <scope>NUCLEOTIDE SEQUENCE [LARGE SCALE GENOMIC DNA]</scope>
    <source>
        <strain evidence="3 4">WSJ-1</strain>
    </source>
</reference>
<organism evidence="3 4">
    <name type="scientific">Nocardioides gansuensis</name>
    <dbReference type="NCBI Taxonomy" id="2138300"/>
    <lineage>
        <taxon>Bacteria</taxon>
        <taxon>Bacillati</taxon>
        <taxon>Actinomycetota</taxon>
        <taxon>Actinomycetes</taxon>
        <taxon>Propionibacteriales</taxon>
        <taxon>Nocardioidaceae</taxon>
        <taxon>Nocardioides</taxon>
    </lineage>
</organism>
<keyword evidence="2" id="KW-0732">Signal</keyword>
<protein>
    <submittedName>
        <fullName evidence="3">Signal peptidase I</fullName>
    </submittedName>
</protein>
<feature type="region of interest" description="Disordered" evidence="1">
    <location>
        <begin position="573"/>
        <end position="600"/>
    </location>
</feature>
<dbReference type="EMBL" id="QDGZ01000007">
    <property type="protein sequence ID" value="PVG81562.1"/>
    <property type="molecule type" value="Genomic_DNA"/>
</dbReference>
<dbReference type="GO" id="GO:0005975">
    <property type="term" value="P:carbohydrate metabolic process"/>
    <property type="evidence" value="ECO:0007669"/>
    <property type="project" value="UniProtKB-ARBA"/>
</dbReference>
<feature type="signal peptide" evidence="2">
    <location>
        <begin position="1"/>
        <end position="19"/>
    </location>
</feature>
<proteinExistence type="predicted"/>
<keyword evidence="4" id="KW-1185">Reference proteome</keyword>
<name>A0A2T8F771_9ACTN</name>
<evidence type="ECO:0000256" key="1">
    <source>
        <dbReference type="SAM" id="MobiDB-lite"/>
    </source>
</evidence>
<sequence length="600" mass="60366">MLLAALCACALSVQSFSSAAFTSTSRATSTVTAASDWTPPSVSVTSPSTGQIVAGQVTVTAAASDARSAVASVRIDVAVAGSPSWQPLCTDSTAPYSCAWSTTSGTYPDGDHDLRATATDTVGLSATSAAVTTRVANSAGVVLGSVPSAFRSTLVLEATVVGTGLVPATTLSFQYRMSPSGSWTTITGCTRSLVTTATCTWAPTGAAEVYDVRAVAVVGATTYTDNEAAIQFDPTPPTVMLTVPAGTVYGTAQLTATATDDGSGVAGIVFEYRRTGTAGWTACGTDSEPAYTCALNTTTLVNGATYEFRATATDVAGNATTTPEQSRVVDNREATVAITGPGGGDALRGTVAVTADAFAPVAPTSLQTPTVHVEVRPAGGGVWTVVCTDPTAPYACPWDTTTVAAGSYELRAVLDQPTGPDVVSAVVLVTVDNSPLRAVDVAATNGGTSGYVDAGDQMVLTYSADVALGTVKAGWTGAATPVNLTFEDKSVAGGAIAGHDRVRFADAHLGQVAFVQDYVRANRTVGFTGTMTASTVVVDGVTVTVVAVTIGAPTGSNAQLRSSTVTGAMRWTPSASATTPTGSACSVAPATETGARDKDL</sequence>
<dbReference type="Pfam" id="PF17957">
    <property type="entry name" value="Big_7"/>
    <property type="match status" value="2"/>
</dbReference>
<comment type="caution">
    <text evidence="3">The sequence shown here is derived from an EMBL/GenBank/DDBJ whole genome shotgun (WGS) entry which is preliminary data.</text>
</comment>